<proteinExistence type="predicted"/>
<protein>
    <submittedName>
        <fullName evidence="2">Uncharacterized protein</fullName>
    </submittedName>
</protein>
<evidence type="ECO:0000256" key="1">
    <source>
        <dbReference type="SAM" id="MobiDB-lite"/>
    </source>
</evidence>
<feature type="compositionally biased region" description="Basic residues" evidence="1">
    <location>
        <begin position="106"/>
        <end position="117"/>
    </location>
</feature>
<feature type="compositionally biased region" description="Basic and acidic residues" evidence="1">
    <location>
        <begin position="129"/>
        <end position="146"/>
    </location>
</feature>
<reference evidence="2" key="1">
    <citation type="submission" date="2020-11" db="EMBL/GenBank/DDBJ databases">
        <authorList>
            <consortium name="DOE Joint Genome Institute"/>
            <person name="Ahrendt S."/>
            <person name="Riley R."/>
            <person name="Andreopoulos W."/>
            <person name="Labutti K."/>
            <person name="Pangilinan J."/>
            <person name="Ruiz-Duenas F.J."/>
            <person name="Barrasa J.M."/>
            <person name="Sanchez-Garcia M."/>
            <person name="Camarero S."/>
            <person name="Miyauchi S."/>
            <person name="Serrano A."/>
            <person name="Linde D."/>
            <person name="Babiker R."/>
            <person name="Drula E."/>
            <person name="Ayuso-Fernandez I."/>
            <person name="Pacheco R."/>
            <person name="Padilla G."/>
            <person name="Ferreira P."/>
            <person name="Barriuso J."/>
            <person name="Kellner H."/>
            <person name="Castanera R."/>
            <person name="Alfaro M."/>
            <person name="Ramirez L."/>
            <person name="Pisabarro A.G."/>
            <person name="Kuo A."/>
            <person name="Tritt A."/>
            <person name="Lipzen A."/>
            <person name="He G."/>
            <person name="Yan M."/>
            <person name="Ng V."/>
            <person name="Cullen D."/>
            <person name="Martin F."/>
            <person name="Rosso M.-N."/>
            <person name="Henrissat B."/>
            <person name="Hibbett D."/>
            <person name="Martinez A.T."/>
            <person name="Grigoriev I.V."/>
        </authorList>
    </citation>
    <scope>NUCLEOTIDE SEQUENCE</scope>
    <source>
        <strain evidence="2">CIRM-BRFM 674</strain>
    </source>
</reference>
<dbReference type="EMBL" id="MU155223">
    <property type="protein sequence ID" value="KAF9478943.1"/>
    <property type="molecule type" value="Genomic_DNA"/>
</dbReference>
<feature type="region of interest" description="Disordered" evidence="1">
    <location>
        <begin position="1"/>
        <end position="200"/>
    </location>
</feature>
<dbReference type="OrthoDB" id="5150177at2759"/>
<name>A0A9P6D0S4_9AGAR</name>
<organism evidence="2 3">
    <name type="scientific">Pholiota conissans</name>
    <dbReference type="NCBI Taxonomy" id="109636"/>
    <lineage>
        <taxon>Eukaryota</taxon>
        <taxon>Fungi</taxon>
        <taxon>Dikarya</taxon>
        <taxon>Basidiomycota</taxon>
        <taxon>Agaricomycotina</taxon>
        <taxon>Agaricomycetes</taxon>
        <taxon>Agaricomycetidae</taxon>
        <taxon>Agaricales</taxon>
        <taxon>Agaricineae</taxon>
        <taxon>Strophariaceae</taxon>
        <taxon>Pholiota</taxon>
    </lineage>
</organism>
<evidence type="ECO:0000313" key="2">
    <source>
        <dbReference type="EMBL" id="KAF9478943.1"/>
    </source>
</evidence>
<evidence type="ECO:0000313" key="3">
    <source>
        <dbReference type="Proteomes" id="UP000807469"/>
    </source>
</evidence>
<dbReference type="AlphaFoldDB" id="A0A9P6D0S4"/>
<keyword evidence="3" id="KW-1185">Reference proteome</keyword>
<accession>A0A9P6D0S4</accession>
<feature type="compositionally biased region" description="Basic residues" evidence="1">
    <location>
        <begin position="173"/>
        <end position="183"/>
    </location>
</feature>
<dbReference type="Proteomes" id="UP000807469">
    <property type="component" value="Unassembled WGS sequence"/>
</dbReference>
<comment type="caution">
    <text evidence="2">The sequence shown here is derived from an EMBL/GenBank/DDBJ whole genome shotgun (WGS) entry which is preliminary data.</text>
</comment>
<feature type="compositionally biased region" description="Basic and acidic residues" evidence="1">
    <location>
        <begin position="16"/>
        <end position="45"/>
    </location>
</feature>
<feature type="compositionally biased region" description="Acidic residues" evidence="1">
    <location>
        <begin position="147"/>
        <end position="162"/>
    </location>
</feature>
<feature type="compositionally biased region" description="Acidic residues" evidence="1">
    <location>
        <begin position="80"/>
        <end position="95"/>
    </location>
</feature>
<sequence length="200" mass="23073">MGSAMNSAPQPQESQQQRREFDDIEDLEMREFDDVEDIEAREPGKGGHLVHWAAKKLAKHGGNAIPQGSDSQEQDRREFDDAEELEMREYDDELEAREPGRFGRWASRKFGGRHGRHGGGGAPPSEEQQQERREFDDADDLEMREYDDAEELEMREYDDELEAREPGRFGRWASRKFGGRRHGGGGSPPPEEQQQERRET</sequence>
<gene>
    <name evidence="2" type="ORF">BDN70DRAFT_717535</name>
</gene>